<dbReference type="InterPro" id="IPR018667">
    <property type="entry name" value="DUF2126"/>
</dbReference>
<dbReference type="Proteomes" id="UP000247811">
    <property type="component" value="Unassembled WGS sequence"/>
</dbReference>
<dbReference type="InterPro" id="IPR038765">
    <property type="entry name" value="Papain-like_cys_pep_sf"/>
</dbReference>
<dbReference type="Pfam" id="PF08379">
    <property type="entry name" value="Bact_transglu_N"/>
    <property type="match status" value="1"/>
</dbReference>
<dbReference type="RefSeq" id="WP_110401341.1">
    <property type="nucleotide sequence ID" value="NZ_QJJS01000012.1"/>
</dbReference>
<dbReference type="Pfam" id="PF09899">
    <property type="entry name" value="DUF2126"/>
    <property type="match status" value="1"/>
</dbReference>
<organism evidence="2 3">
    <name type="scientific">Sphaerotilus hippei</name>
    <dbReference type="NCBI Taxonomy" id="744406"/>
    <lineage>
        <taxon>Bacteria</taxon>
        <taxon>Pseudomonadati</taxon>
        <taxon>Pseudomonadota</taxon>
        <taxon>Betaproteobacteria</taxon>
        <taxon>Burkholderiales</taxon>
        <taxon>Sphaerotilaceae</taxon>
        <taxon>Sphaerotilus</taxon>
    </lineage>
</organism>
<comment type="caution">
    <text evidence="2">The sequence shown here is derived from an EMBL/GenBank/DDBJ whole genome shotgun (WGS) entry which is preliminary data.</text>
</comment>
<dbReference type="AlphaFoldDB" id="A0A318H260"/>
<dbReference type="Gene3D" id="3.10.620.30">
    <property type="match status" value="1"/>
</dbReference>
<keyword evidence="3" id="KW-1185">Reference proteome</keyword>
<dbReference type="InterPro" id="IPR002931">
    <property type="entry name" value="Transglutaminase-like"/>
</dbReference>
<gene>
    <name evidence="2" type="ORF">C7444_11251</name>
</gene>
<dbReference type="Pfam" id="PF01841">
    <property type="entry name" value="Transglut_core"/>
    <property type="match status" value="1"/>
</dbReference>
<dbReference type="OrthoDB" id="9804872at2"/>
<name>A0A318H260_9BURK</name>
<dbReference type="SUPFAM" id="SSF54001">
    <property type="entry name" value="Cysteine proteinases"/>
    <property type="match status" value="1"/>
</dbReference>
<reference evidence="2 3" key="1">
    <citation type="submission" date="2018-05" db="EMBL/GenBank/DDBJ databases">
        <title>Genomic Encyclopedia of Type Strains, Phase IV (KMG-IV): sequencing the most valuable type-strain genomes for metagenomic binning, comparative biology and taxonomic classification.</title>
        <authorList>
            <person name="Goeker M."/>
        </authorList>
    </citation>
    <scope>NUCLEOTIDE SEQUENCE [LARGE SCALE GENOMIC DNA]</scope>
    <source>
        <strain evidence="2 3">DSM 566</strain>
    </source>
</reference>
<protein>
    <submittedName>
        <fullName evidence="2">Transglutaminase superfamily protein</fullName>
    </submittedName>
</protein>
<dbReference type="SMART" id="SM00460">
    <property type="entry name" value="TGc"/>
    <property type="match status" value="1"/>
</dbReference>
<accession>A0A318H260</accession>
<evidence type="ECO:0000259" key="1">
    <source>
        <dbReference type="SMART" id="SM00460"/>
    </source>
</evidence>
<dbReference type="PANTHER" id="PTHR33490:SF1">
    <property type="entry name" value="SLL1233 PROTEIN"/>
    <property type="match status" value="1"/>
</dbReference>
<proteinExistence type="predicted"/>
<feature type="domain" description="Transglutaminase-like" evidence="1">
    <location>
        <begin position="172"/>
        <end position="248"/>
    </location>
</feature>
<dbReference type="InterPro" id="IPR013589">
    <property type="entry name" value="Bac_transglu_N"/>
</dbReference>
<dbReference type="EMBL" id="QJJS01000012">
    <property type="protein sequence ID" value="PXW94736.1"/>
    <property type="molecule type" value="Genomic_DNA"/>
</dbReference>
<sequence length="1185" mass="132407">MSIHVALSHVTHYRYDRRVNLSPQIVRLRPAPHCRTPILSYSLRVEPQSHFINWQQDPFSNYLGRLVFPEPTTEFKVTIDLVAEMSVYNPFDFFLEPGAENYPFAYDDALKQELAPYLVAEPATPAFQKFLDSIDRKEVRTIDFLVGLNQRLQGDISYLIRLEPGVQTPEETLTKASGSCRDTGWLMVETLRHMGLAARFVSGYLIQLKPDVKALDGPSGTEVDFTDLHAWCEVYLPGAGWIGLDPTSGLMAGEGHIPLACTPQPSSAAPITGAVDECEVEFGHEMNITRIWESPRVTKPYTDDQWQAVLSLGDQVDEELVAGDVRLTMGGEPTFVSVDDRDGAEWNTEALGPTKRMYAQDLTQRLRDHYGQGGFLHFGQGKWYPGEQLPRWALSIFWRADGQPCWHDPSLFADERDPHAYTSADAQHFLRTLTRKLGLTDSYIQTGYEDTWYYLWRERRLPVNVDPFDSRLDDELERMRLRRVFAQGLDYDVGYVLPIQPEGGPGLGGSRWTTGPWFFRDERMYLIPGDSPMGYRLPLDSLPWVSKGEYPYLIDHDPFADRDALPASTRVRSQYAAHVVGGGFAEGGTVALQADAGTGAGAAGYTLDLSGADATGAGTAGGATAAGLAGSGDGAGRKPSDSLRALTPEELARHPQRFESAHWITRTALCVEVRDPRRANGPKAEKVGSATGVLYVFMPPLAHLEDYLDLLAAIEASAAELGMKIVLEGYPPPRDPRLKMLQVTPDPGVIEVNIHPAHDWKELVEHTEFLYDAAWKSRLSTEKFMLDGRHTGTGGGNHFVLGGATPADSPFLRRPDLLASLLTFWHNHPSLSYLFSGLFIGPTSQAPRVDEARNDQVYELEIALAEIERNKAIYGADMPPWLVDRTLRNVLIDVTGNTHRSEFCIDKLYSPDSSTGRLGLLELRAFEMPPHAQMSIAQQLLLRALLARFWKEPYRAPLVRWGTELHDRFLLPTFVQMDFDDVMEDMRQAGYAFDTEWFAPHFEFRFPKVGEVTARGVHVTLRNALEPWHVMGEEGAVGGTVRYVDSSLERMEVKVTGLVDPRHVVTCNGVPVPLQPTGRVGEYVAGVRYRAWQPSAALHPTIGVHAPLTFDLVDTWMNRSMGGCQYHVAHPGGRNYDSFPVNSYEAESRRLGRFFAMGHTPGKVVAAQPDRSWEFPFSLDLRRPV</sequence>
<dbReference type="PANTHER" id="PTHR33490">
    <property type="entry name" value="BLR5614 PROTEIN-RELATED"/>
    <property type="match status" value="1"/>
</dbReference>
<evidence type="ECO:0000313" key="3">
    <source>
        <dbReference type="Proteomes" id="UP000247811"/>
    </source>
</evidence>
<evidence type="ECO:0000313" key="2">
    <source>
        <dbReference type="EMBL" id="PXW94736.1"/>
    </source>
</evidence>